<proteinExistence type="predicted"/>
<reference evidence="2" key="1">
    <citation type="submission" date="2016-10" db="EMBL/GenBank/DDBJ databases">
        <title>Comparative genomics uncovers the prolific and rare metabolic potential of the cyanobacterial genus Moorea.</title>
        <authorList>
            <person name="Leao T."/>
            <person name="Castelao G."/>
            <person name="Korobeynikov A."/>
            <person name="Monroe E.A."/>
            <person name="Podell S."/>
            <person name="Glukhov E."/>
            <person name="Allen E."/>
            <person name="Gerwick W.H."/>
            <person name="Gerwick L."/>
        </authorList>
    </citation>
    <scope>NUCLEOTIDE SEQUENCE [LARGE SCALE GENOMIC DNA]</scope>
    <source>
        <strain evidence="2">PAL-8-15-08-1</strain>
    </source>
</reference>
<sequence length="116" mass="13744">MIDDPQILVFPYFLETKPEVFSREDLQDLDQTLALLQSNPPENVDKIIRNWFKERLKIRNEFNKFYDIRKKELGKVPPTPPIQPDRLDNWFQELREQVKDQLNSKGKGEQGTGNSK</sequence>
<dbReference type="Proteomes" id="UP000177870">
    <property type="component" value="Chromosome"/>
</dbReference>
<protein>
    <submittedName>
        <fullName evidence="1">Uncharacterized protein</fullName>
    </submittedName>
</protein>
<dbReference type="KEGG" id="mpro:BJP34_18105"/>
<gene>
    <name evidence="1" type="ORF">BJP34_18105</name>
</gene>
<name>A0A1D8TTY0_9CYAN</name>
<evidence type="ECO:0000313" key="1">
    <source>
        <dbReference type="EMBL" id="AOX01101.1"/>
    </source>
</evidence>
<dbReference type="OrthoDB" id="583485at2"/>
<evidence type="ECO:0000313" key="2">
    <source>
        <dbReference type="Proteomes" id="UP000177870"/>
    </source>
</evidence>
<dbReference type="EMBL" id="CP017599">
    <property type="protein sequence ID" value="AOX01101.1"/>
    <property type="molecule type" value="Genomic_DNA"/>
</dbReference>
<dbReference type="AlphaFoldDB" id="A0A1D8TTY0"/>
<dbReference type="RefSeq" id="WP_070393551.1">
    <property type="nucleotide sequence ID" value="NZ_CP017599.1"/>
</dbReference>
<accession>A0A1D8TTY0</accession>
<dbReference type="STRING" id="1458985.BJP34_18105"/>
<organism evidence="1 2">
    <name type="scientific">Moorena producens PAL-8-15-08-1</name>
    <dbReference type="NCBI Taxonomy" id="1458985"/>
    <lineage>
        <taxon>Bacteria</taxon>
        <taxon>Bacillati</taxon>
        <taxon>Cyanobacteriota</taxon>
        <taxon>Cyanophyceae</taxon>
        <taxon>Coleofasciculales</taxon>
        <taxon>Coleofasciculaceae</taxon>
        <taxon>Moorena</taxon>
    </lineage>
</organism>